<reference evidence="2" key="1">
    <citation type="submission" date="2018-12" db="EMBL/GenBank/DDBJ databases">
        <authorList>
            <person name="Will S."/>
            <person name="Neumann-Schaal M."/>
            <person name="Henke P."/>
        </authorList>
    </citation>
    <scope>NUCLEOTIDE SEQUENCE</scope>
    <source>
        <strain evidence="2">PCC 7102</strain>
    </source>
</reference>
<evidence type="ECO:0000313" key="2">
    <source>
        <dbReference type="EMBL" id="RUT08792.1"/>
    </source>
</evidence>
<reference evidence="2" key="2">
    <citation type="journal article" date="2019" name="Genome Biol. Evol.">
        <title>Day and night: Metabolic profiles and evolutionary relationships of six axenic non-marine cyanobacteria.</title>
        <authorList>
            <person name="Will S.E."/>
            <person name="Henke P."/>
            <person name="Boedeker C."/>
            <person name="Huang S."/>
            <person name="Brinkmann H."/>
            <person name="Rohde M."/>
            <person name="Jarek M."/>
            <person name="Friedl T."/>
            <person name="Seufert S."/>
            <person name="Schumacher M."/>
            <person name="Overmann J."/>
            <person name="Neumann-Schaal M."/>
            <person name="Petersen J."/>
        </authorList>
    </citation>
    <scope>NUCLEOTIDE SEQUENCE [LARGE SCALE GENOMIC DNA]</scope>
    <source>
        <strain evidence="2">PCC 7102</strain>
    </source>
</reference>
<keyword evidence="1" id="KW-1133">Transmembrane helix</keyword>
<gene>
    <name evidence="2" type="ORF">DSM106972_008450</name>
</gene>
<name>A0A3S1CSU4_9CYAN</name>
<keyword evidence="3" id="KW-1185">Reference proteome</keyword>
<evidence type="ECO:0000313" key="3">
    <source>
        <dbReference type="Proteomes" id="UP000271624"/>
    </source>
</evidence>
<dbReference type="EMBL" id="RSCL01000002">
    <property type="protein sequence ID" value="RUT08792.1"/>
    <property type="molecule type" value="Genomic_DNA"/>
</dbReference>
<protein>
    <submittedName>
        <fullName evidence="2">Uncharacterized protein</fullName>
    </submittedName>
</protein>
<accession>A0A3S1CSU4</accession>
<dbReference type="AlphaFoldDB" id="A0A3S1CSU4"/>
<feature type="transmembrane region" description="Helical" evidence="1">
    <location>
        <begin position="33"/>
        <end position="50"/>
    </location>
</feature>
<organism evidence="2 3">
    <name type="scientific">Dulcicalothrix desertica PCC 7102</name>
    <dbReference type="NCBI Taxonomy" id="232991"/>
    <lineage>
        <taxon>Bacteria</taxon>
        <taxon>Bacillati</taxon>
        <taxon>Cyanobacteriota</taxon>
        <taxon>Cyanophyceae</taxon>
        <taxon>Nostocales</taxon>
        <taxon>Calotrichaceae</taxon>
        <taxon>Dulcicalothrix</taxon>
    </lineage>
</organism>
<comment type="caution">
    <text evidence="2">The sequence shown here is derived from an EMBL/GenBank/DDBJ whole genome shotgun (WGS) entry which is preliminary data.</text>
</comment>
<evidence type="ECO:0000256" key="1">
    <source>
        <dbReference type="SAM" id="Phobius"/>
    </source>
</evidence>
<sequence length="78" mass="8703">MELFLTLETNIAAFEFGAVNPKNAIAIAQVRPIAKLALVMIATLFLNIVLSKKQLFIVTRLKLMGIILETCLKCRLRS</sequence>
<keyword evidence="1" id="KW-0812">Transmembrane</keyword>
<keyword evidence="1" id="KW-0472">Membrane</keyword>
<dbReference type="Proteomes" id="UP000271624">
    <property type="component" value="Unassembled WGS sequence"/>
</dbReference>
<proteinExistence type="predicted"/>